<reference evidence="6 7" key="1">
    <citation type="journal article" date="2013" name="Genome Announc.">
        <title>Whole-Genome Sequence of the Clinical Strain Corynebacterium argentoratense DSM 44202, Isolated from a Human Throat Specimen.</title>
        <authorList>
            <person name="Bomholt C."/>
            <person name="Glaub A."/>
            <person name="Gravermann K."/>
            <person name="Albersmeier A."/>
            <person name="Brinkrolf K."/>
            <person name="Ruckert C."/>
            <person name="Tauch A."/>
        </authorList>
    </citation>
    <scope>NUCLEOTIDE SEQUENCE [LARGE SCALE GENOMIC DNA]</scope>
    <source>
        <strain evidence="6">DSM 44202</strain>
    </source>
</reference>
<keyword evidence="3" id="KW-0328">Glycosyltransferase</keyword>
<dbReference type="Proteomes" id="UP000016943">
    <property type="component" value="Chromosome"/>
</dbReference>
<organism evidence="6 7">
    <name type="scientific">Corynebacterium argentoratense DSM 44202</name>
    <dbReference type="NCBI Taxonomy" id="1348662"/>
    <lineage>
        <taxon>Bacteria</taxon>
        <taxon>Bacillati</taxon>
        <taxon>Actinomycetota</taxon>
        <taxon>Actinomycetes</taxon>
        <taxon>Mycobacteriales</taxon>
        <taxon>Corynebacteriaceae</taxon>
        <taxon>Corynebacterium</taxon>
    </lineage>
</organism>
<dbReference type="EMBL" id="CP006365">
    <property type="protein sequence ID" value="AGU14275.1"/>
    <property type="molecule type" value="Genomic_DNA"/>
</dbReference>
<dbReference type="PATRIC" id="fig|1348662.3.peg.66"/>
<dbReference type="GeneID" id="78248956"/>
<evidence type="ECO:0000313" key="7">
    <source>
        <dbReference type="Proteomes" id="UP000016943"/>
    </source>
</evidence>
<dbReference type="SUPFAM" id="SSF53448">
    <property type="entry name" value="Nucleotide-diphospho-sugar transferases"/>
    <property type="match status" value="1"/>
</dbReference>
<evidence type="ECO:0000313" key="6">
    <source>
        <dbReference type="EMBL" id="AGU14275.1"/>
    </source>
</evidence>
<dbReference type="KEGG" id="caz:CARG_00340"/>
<dbReference type="AlphaFoldDB" id="U3GS89"/>
<proteinExistence type="inferred from homology"/>
<dbReference type="STRING" id="1348662.CARG_00340"/>
<dbReference type="HOGENOM" id="CLU_023845_2_2_11"/>
<evidence type="ECO:0000256" key="2">
    <source>
        <dbReference type="ARBA" id="ARBA00006739"/>
    </source>
</evidence>
<dbReference type="GO" id="GO:0016757">
    <property type="term" value="F:glycosyltransferase activity"/>
    <property type="evidence" value="ECO:0007669"/>
    <property type="project" value="UniProtKB-KW"/>
</dbReference>
<dbReference type="RefSeq" id="WP_020975396.1">
    <property type="nucleotide sequence ID" value="NC_022198.1"/>
</dbReference>
<dbReference type="OrthoDB" id="7665907at2"/>
<feature type="domain" description="Glycosyltransferase 2-like" evidence="5">
    <location>
        <begin position="11"/>
        <end position="103"/>
    </location>
</feature>
<name>U3GS89_9CORY</name>
<dbReference type="Pfam" id="PF00535">
    <property type="entry name" value="Glycos_transf_2"/>
    <property type="match status" value="1"/>
</dbReference>
<dbReference type="PANTHER" id="PTHR43179">
    <property type="entry name" value="RHAMNOSYLTRANSFERASE WBBL"/>
    <property type="match status" value="1"/>
</dbReference>
<evidence type="ECO:0000256" key="4">
    <source>
        <dbReference type="ARBA" id="ARBA00022679"/>
    </source>
</evidence>
<dbReference type="Gene3D" id="3.90.550.60">
    <property type="match status" value="1"/>
</dbReference>
<keyword evidence="4 6" id="KW-0808">Transferase</keyword>
<sequence length="309" mass="34965">MLKADSRVAAVIVTHKRVDLLRASLDVVANQTRPVEWVIVVDNGCEDAVRNLLNDVAGDRGVYLPSATNLGGAGGFAYGFLQALALGAEAVWCADDDGRPENTEVLATLMDCATRHCLDEVSPVVCNLAEPDKLAFPLRRGIEWRRYRSELFNPKHPVEEQDFLPNIASLFNGALISADAMARIGVPDYRLFIRGDEVEYHRRLSRSGLKFGTCLSAAYLHPDGSDEFKPILGGRMHTQYPDNEGKRFFTYRNRGFLMNQPGMRRLLPQEYARFAWFFLVQRRDVNGFKQWLKLHQMGRKEHFERPGGH</sequence>
<evidence type="ECO:0000256" key="3">
    <source>
        <dbReference type="ARBA" id="ARBA00022676"/>
    </source>
</evidence>
<dbReference type="InterPro" id="IPR029044">
    <property type="entry name" value="Nucleotide-diphossugar_trans"/>
</dbReference>
<dbReference type="InterPro" id="IPR001173">
    <property type="entry name" value="Glyco_trans_2-like"/>
</dbReference>
<dbReference type="PANTHER" id="PTHR43179:SF12">
    <property type="entry name" value="GALACTOFURANOSYLTRANSFERASE GLFT2"/>
    <property type="match status" value="1"/>
</dbReference>
<accession>U3GS89</accession>
<comment type="pathway">
    <text evidence="1">Cell wall biogenesis; cell wall polysaccharide biosynthesis.</text>
</comment>
<comment type="similarity">
    <text evidence="2">Belongs to the glycosyltransferase 2 family.</text>
</comment>
<dbReference type="eggNOG" id="COG1216">
    <property type="taxonomic scope" value="Bacteria"/>
</dbReference>
<keyword evidence="7" id="KW-1185">Reference proteome</keyword>
<protein>
    <submittedName>
        <fullName evidence="6">Glycosyl transferase</fullName>
    </submittedName>
</protein>
<evidence type="ECO:0000256" key="1">
    <source>
        <dbReference type="ARBA" id="ARBA00004776"/>
    </source>
</evidence>
<gene>
    <name evidence="6" type="ORF">CARG_00340</name>
</gene>
<evidence type="ECO:0000259" key="5">
    <source>
        <dbReference type="Pfam" id="PF00535"/>
    </source>
</evidence>